<dbReference type="GO" id="GO:0005886">
    <property type="term" value="C:plasma membrane"/>
    <property type="evidence" value="ECO:0007669"/>
    <property type="project" value="UniProtKB-SubCell"/>
</dbReference>
<evidence type="ECO:0000256" key="6">
    <source>
        <dbReference type="ARBA" id="ARBA00049183"/>
    </source>
</evidence>
<organism evidence="10 11">
    <name type="scientific">Candidatus Caccoplasma intestinavium</name>
    <dbReference type="NCBI Taxonomy" id="2840716"/>
    <lineage>
        <taxon>Bacteria</taxon>
        <taxon>Pseudomonadati</taxon>
        <taxon>Bacteroidota</taxon>
        <taxon>Bacteroidia</taxon>
        <taxon>Bacteroidales</taxon>
        <taxon>Bacteroidaceae</taxon>
        <taxon>Bacteroidaceae incertae sedis</taxon>
        <taxon>Candidatus Caccoplasma</taxon>
    </lineage>
</organism>
<dbReference type="GO" id="GO:0043842">
    <property type="term" value="F:Kdo transferase activity"/>
    <property type="evidence" value="ECO:0007669"/>
    <property type="project" value="UniProtKB-EC"/>
</dbReference>
<dbReference type="GO" id="GO:0009245">
    <property type="term" value="P:lipid A biosynthetic process"/>
    <property type="evidence" value="ECO:0007669"/>
    <property type="project" value="TreeGrafter"/>
</dbReference>
<dbReference type="GO" id="GO:0009244">
    <property type="term" value="P:lipopolysaccharide core region biosynthetic process"/>
    <property type="evidence" value="ECO:0007669"/>
    <property type="project" value="UniProtKB-UniRule"/>
</dbReference>
<evidence type="ECO:0000256" key="8">
    <source>
        <dbReference type="RuleBase" id="RU365103"/>
    </source>
</evidence>
<comment type="caution">
    <text evidence="10">The sequence shown here is derived from an EMBL/GenBank/DDBJ whole genome shotgun (WGS) entry which is preliminary data.</text>
</comment>
<evidence type="ECO:0000256" key="7">
    <source>
        <dbReference type="PIRSR" id="PIRSR639901-1"/>
    </source>
</evidence>
<dbReference type="EMBL" id="DVKT01000018">
    <property type="protein sequence ID" value="HIT38895.1"/>
    <property type="molecule type" value="Genomic_DNA"/>
</dbReference>
<dbReference type="PANTHER" id="PTHR42755:SF1">
    <property type="entry name" value="3-DEOXY-D-MANNO-OCTULOSONIC ACID TRANSFERASE, MITOCHONDRIAL-RELATED"/>
    <property type="match status" value="1"/>
</dbReference>
<reference evidence="10" key="2">
    <citation type="journal article" date="2021" name="PeerJ">
        <title>Extensive microbial diversity within the chicken gut microbiome revealed by metagenomics and culture.</title>
        <authorList>
            <person name="Gilroy R."/>
            <person name="Ravi A."/>
            <person name="Getino M."/>
            <person name="Pursley I."/>
            <person name="Horton D.L."/>
            <person name="Alikhan N.F."/>
            <person name="Baker D."/>
            <person name="Gharbi K."/>
            <person name="Hall N."/>
            <person name="Watson M."/>
            <person name="Adriaenssens E.M."/>
            <person name="Foster-Nyarko E."/>
            <person name="Jarju S."/>
            <person name="Secka A."/>
            <person name="Antonio M."/>
            <person name="Oren A."/>
            <person name="Chaudhuri R.R."/>
            <person name="La Ragione R."/>
            <person name="Hildebrand F."/>
            <person name="Pallen M.J."/>
        </authorList>
    </citation>
    <scope>NUCLEOTIDE SEQUENCE</scope>
    <source>
        <strain evidence="10">21143</strain>
    </source>
</reference>
<dbReference type="EC" id="2.4.99.12" evidence="2 8"/>
<comment type="function">
    <text evidence="8">Involved in lipopolysaccharide (LPS) biosynthesis. Catalyzes the transfer of 3-deoxy-D-manno-octulosonate (Kdo) residue(s) from CMP-Kdo to lipid IV(A), the tetraacyldisaccharide-1,4'-bisphosphate precursor of lipid A.</text>
</comment>
<comment type="catalytic activity">
    <reaction evidence="6 8">
        <text>lipid IVA (E. coli) + CMP-3-deoxy-beta-D-manno-octulosonate = alpha-Kdo-(2-&gt;6)-lipid IVA (E. coli) + CMP + H(+)</text>
        <dbReference type="Rhea" id="RHEA:28066"/>
        <dbReference type="ChEBI" id="CHEBI:15378"/>
        <dbReference type="ChEBI" id="CHEBI:58603"/>
        <dbReference type="ChEBI" id="CHEBI:60364"/>
        <dbReference type="ChEBI" id="CHEBI:60377"/>
        <dbReference type="ChEBI" id="CHEBI:85987"/>
        <dbReference type="EC" id="2.4.99.12"/>
    </reaction>
</comment>
<dbReference type="InterPro" id="IPR038107">
    <property type="entry name" value="Glycos_transf_N_sf"/>
</dbReference>
<dbReference type="InterPro" id="IPR007507">
    <property type="entry name" value="Glycos_transf_N"/>
</dbReference>
<proteinExistence type="inferred from homology"/>
<dbReference type="Pfam" id="PF04413">
    <property type="entry name" value="Glycos_transf_N"/>
    <property type="match status" value="1"/>
</dbReference>
<evidence type="ECO:0000313" key="10">
    <source>
        <dbReference type="EMBL" id="HIT38895.1"/>
    </source>
</evidence>
<evidence type="ECO:0000313" key="11">
    <source>
        <dbReference type="Proteomes" id="UP000886722"/>
    </source>
</evidence>
<dbReference type="InterPro" id="IPR039901">
    <property type="entry name" value="Kdotransferase"/>
</dbReference>
<name>A0A9D1GDA7_9BACT</name>
<dbReference type="Gene3D" id="3.40.50.2000">
    <property type="entry name" value="Glycogen Phosphorylase B"/>
    <property type="match status" value="1"/>
</dbReference>
<accession>A0A9D1GDA7</accession>
<protein>
    <recommendedName>
        <fullName evidence="3 8">3-deoxy-D-manno-octulosonic acid transferase</fullName>
        <shortName evidence="8">Kdo transferase</shortName>
        <ecNumber evidence="2 8">2.4.99.12</ecNumber>
    </recommendedName>
    <alternativeName>
        <fullName evidence="5 8">Lipid IV(A) 3-deoxy-D-manno-octulosonic acid transferase</fullName>
    </alternativeName>
</protein>
<comment type="similarity">
    <text evidence="8">Belongs to the glycosyltransferase group 1 family.</text>
</comment>
<evidence type="ECO:0000256" key="4">
    <source>
        <dbReference type="ARBA" id="ARBA00022679"/>
    </source>
</evidence>
<evidence type="ECO:0000256" key="3">
    <source>
        <dbReference type="ARBA" id="ARBA00019077"/>
    </source>
</evidence>
<dbReference type="PANTHER" id="PTHR42755">
    <property type="entry name" value="3-DEOXY-MANNO-OCTULOSONATE CYTIDYLYLTRANSFERASE"/>
    <property type="match status" value="1"/>
</dbReference>
<dbReference type="AlphaFoldDB" id="A0A9D1GDA7"/>
<evidence type="ECO:0000256" key="5">
    <source>
        <dbReference type="ARBA" id="ARBA00031445"/>
    </source>
</evidence>
<keyword evidence="4 8" id="KW-0808">Transferase</keyword>
<feature type="domain" description="3-deoxy-D-manno-octulosonic-acid transferase N-terminal" evidence="9">
    <location>
        <begin position="48"/>
        <end position="207"/>
    </location>
</feature>
<dbReference type="Gene3D" id="3.40.50.11720">
    <property type="entry name" value="3-Deoxy-D-manno-octulosonic-acid transferase, N-terminal domain"/>
    <property type="match status" value="1"/>
</dbReference>
<dbReference type="Proteomes" id="UP000886722">
    <property type="component" value="Unassembled WGS sequence"/>
</dbReference>
<reference evidence="10" key="1">
    <citation type="submission" date="2020-10" db="EMBL/GenBank/DDBJ databases">
        <authorList>
            <person name="Gilroy R."/>
        </authorList>
    </citation>
    <scope>NUCLEOTIDE SEQUENCE</scope>
    <source>
        <strain evidence="10">21143</strain>
    </source>
</reference>
<keyword evidence="8" id="KW-0448">Lipopolysaccharide biosynthesis</keyword>
<evidence type="ECO:0000259" key="9">
    <source>
        <dbReference type="Pfam" id="PF04413"/>
    </source>
</evidence>
<evidence type="ECO:0000256" key="1">
    <source>
        <dbReference type="ARBA" id="ARBA00004713"/>
    </source>
</evidence>
<keyword evidence="8" id="KW-0472">Membrane</keyword>
<evidence type="ECO:0000256" key="2">
    <source>
        <dbReference type="ARBA" id="ARBA00012621"/>
    </source>
</evidence>
<gene>
    <name evidence="10" type="ORF">IAD06_02480</name>
</gene>
<feature type="active site" description="Proton acceptor" evidence="7">
    <location>
        <position position="61"/>
    </location>
</feature>
<dbReference type="SUPFAM" id="SSF53756">
    <property type="entry name" value="UDP-Glycosyltransferase/glycogen phosphorylase"/>
    <property type="match status" value="1"/>
</dbReference>
<sequence length="412" mass="47120">MKRGLYNLGIRSYRLLVKIASLRNPKARKLITGQKSIFPYLEKNVLKEGGYIWIHASSLGEFEQGRPLIEKIKESYPDKKIAITFFSPSGYEVRKNYPLADLICYLPFDLPNNVNRFLDLVKPSVAIFIKYEFWGNYLRELRRRQIPTYIVSAIFRPDQIFFRPYGELFRRMLRTYAHLYVQNEQSRELLARIGINNVSTIGDTRFDRVVDIRRQAKELPIVKAFAVNKNVLVAGSSWPKDEDIFIDYFNRHPELRLIIAPHEIHEGHISDIIGKLKRPFVRYSQTDENAAATADCLIIDCFGLLSSIYQYGQIAYIGGGFGVGIHNVPEAAVYGIPVIFGPNYKKFREAKTLTAAGGAFSINDISEFEALMKHLENDPSYRLQCGEIAAEYIYSNTGATKKILDDIAPVLQ</sequence>
<comment type="subcellular location">
    <subcellularLocation>
        <location evidence="8">Cell membrane</location>
    </subcellularLocation>
</comment>
<comment type="pathway">
    <text evidence="1 8">Bacterial outer membrane biogenesis; LPS core biosynthesis.</text>
</comment>
<keyword evidence="8" id="KW-1003">Cell membrane</keyword>